<dbReference type="AlphaFoldDB" id="A0A0M0K210"/>
<evidence type="ECO:0000256" key="2">
    <source>
        <dbReference type="SAM" id="MobiDB-lite"/>
    </source>
</evidence>
<feature type="compositionally biased region" description="Acidic residues" evidence="2">
    <location>
        <begin position="151"/>
        <end position="161"/>
    </location>
</feature>
<dbReference type="Proteomes" id="UP000037460">
    <property type="component" value="Unassembled WGS sequence"/>
</dbReference>
<evidence type="ECO:0000313" key="4">
    <source>
        <dbReference type="Proteomes" id="UP000037460"/>
    </source>
</evidence>
<feature type="coiled-coil region" evidence="1">
    <location>
        <begin position="13"/>
        <end position="40"/>
    </location>
</feature>
<evidence type="ECO:0000313" key="3">
    <source>
        <dbReference type="EMBL" id="KOO32418.1"/>
    </source>
</evidence>
<feature type="region of interest" description="Disordered" evidence="2">
    <location>
        <begin position="116"/>
        <end position="172"/>
    </location>
</feature>
<proteinExistence type="predicted"/>
<evidence type="ECO:0000256" key="1">
    <source>
        <dbReference type="SAM" id="Coils"/>
    </source>
</evidence>
<accession>A0A0M0K210</accession>
<keyword evidence="4" id="KW-1185">Reference proteome</keyword>
<dbReference type="EMBL" id="JWZX01001780">
    <property type="protein sequence ID" value="KOO32418.1"/>
    <property type="molecule type" value="Genomic_DNA"/>
</dbReference>
<protein>
    <submittedName>
        <fullName evidence="3">Uncharacterized protein</fullName>
    </submittedName>
</protein>
<reference evidence="4" key="1">
    <citation type="journal article" date="2015" name="PLoS Genet.">
        <title>Genome Sequence and Transcriptome Analyses of Chrysochromulina tobin: Metabolic Tools for Enhanced Algal Fitness in the Prominent Order Prymnesiales (Haptophyceae).</title>
        <authorList>
            <person name="Hovde B.T."/>
            <person name="Deodato C.R."/>
            <person name="Hunsperger H.M."/>
            <person name="Ryken S.A."/>
            <person name="Yost W."/>
            <person name="Jha R.K."/>
            <person name="Patterson J."/>
            <person name="Monnat R.J. Jr."/>
            <person name="Barlow S.B."/>
            <person name="Starkenburg S.R."/>
            <person name="Cattolico R.A."/>
        </authorList>
    </citation>
    <scope>NUCLEOTIDE SEQUENCE</scope>
    <source>
        <strain evidence="4">CCMP291</strain>
    </source>
</reference>
<organism evidence="3 4">
    <name type="scientific">Chrysochromulina tobinii</name>
    <dbReference type="NCBI Taxonomy" id="1460289"/>
    <lineage>
        <taxon>Eukaryota</taxon>
        <taxon>Haptista</taxon>
        <taxon>Haptophyta</taxon>
        <taxon>Prymnesiophyceae</taxon>
        <taxon>Prymnesiales</taxon>
        <taxon>Chrysochromulinaceae</taxon>
        <taxon>Chrysochromulina</taxon>
    </lineage>
</organism>
<keyword evidence="1" id="KW-0175">Coiled coil</keyword>
<name>A0A0M0K210_9EUKA</name>
<gene>
    <name evidence="3" type="ORF">Ctob_003138</name>
</gene>
<comment type="caution">
    <text evidence="3">The sequence shown here is derived from an EMBL/GenBank/DDBJ whole genome shotgun (WGS) entry which is preliminary data.</text>
</comment>
<sequence length="172" mass="18662">MPGVKQQLVQQGLAERRQQAELTQAELLRLREEYEAANSSSFELVFPAPHEKLQSLYEMLLNASLRAYIEESPVNFNGGARVPIPPLLPPDAGADWWSMIKLGRVGERILQMGSDAPSAIARSAQRDAVASRTARPGGEREHCRPTGAPPADEEDGVDGDDASAGHCVTSEM</sequence>